<reference evidence="2" key="1">
    <citation type="submission" date="2021-02" db="EMBL/GenBank/DDBJ databases">
        <authorList>
            <person name="Nieuwenhuis M."/>
            <person name="Van De Peppel L.J.J."/>
        </authorList>
    </citation>
    <scope>NUCLEOTIDE SEQUENCE</scope>
    <source>
        <strain evidence="2">D49</strain>
    </source>
</reference>
<organism evidence="2 3">
    <name type="scientific">Sphagnurus paluster</name>
    <dbReference type="NCBI Taxonomy" id="117069"/>
    <lineage>
        <taxon>Eukaryota</taxon>
        <taxon>Fungi</taxon>
        <taxon>Dikarya</taxon>
        <taxon>Basidiomycota</taxon>
        <taxon>Agaricomycotina</taxon>
        <taxon>Agaricomycetes</taxon>
        <taxon>Agaricomycetidae</taxon>
        <taxon>Agaricales</taxon>
        <taxon>Tricholomatineae</taxon>
        <taxon>Lyophyllaceae</taxon>
        <taxon>Sphagnurus</taxon>
    </lineage>
</organism>
<dbReference type="AlphaFoldDB" id="A0A9P7GVI7"/>
<dbReference type="EMBL" id="JABCKI010000039">
    <property type="protein sequence ID" value="KAG5653682.1"/>
    <property type="molecule type" value="Genomic_DNA"/>
</dbReference>
<comment type="caution">
    <text evidence="2">The sequence shown here is derived from an EMBL/GenBank/DDBJ whole genome shotgun (WGS) entry which is preliminary data.</text>
</comment>
<dbReference type="OrthoDB" id="58416at2759"/>
<evidence type="ECO:0000313" key="3">
    <source>
        <dbReference type="Proteomes" id="UP000717328"/>
    </source>
</evidence>
<feature type="domain" description="Hemerythrin-like" evidence="1">
    <location>
        <begin position="15"/>
        <end position="127"/>
    </location>
</feature>
<reference evidence="2" key="2">
    <citation type="submission" date="2021-10" db="EMBL/GenBank/DDBJ databases">
        <title>Phylogenomics reveals ancestral predisposition of the termite-cultivated fungus Termitomyces towards a domesticated lifestyle.</title>
        <authorList>
            <person name="Auxier B."/>
            <person name="Grum-Grzhimaylo A."/>
            <person name="Cardenas M.E."/>
            <person name="Lodge J.D."/>
            <person name="Laessoe T."/>
            <person name="Pedersen O."/>
            <person name="Smith M.E."/>
            <person name="Kuyper T.W."/>
            <person name="Franco-Molano E.A."/>
            <person name="Baroni T.J."/>
            <person name="Aanen D.K."/>
        </authorList>
    </citation>
    <scope>NUCLEOTIDE SEQUENCE</scope>
    <source>
        <strain evidence="2">D49</strain>
    </source>
</reference>
<dbReference type="InterPro" id="IPR053206">
    <property type="entry name" value="Dimeric_xanthone_biosynth"/>
</dbReference>
<dbReference type="Proteomes" id="UP000717328">
    <property type="component" value="Unassembled WGS sequence"/>
</dbReference>
<accession>A0A9P7GVI7</accession>
<keyword evidence="3" id="KW-1185">Reference proteome</keyword>
<dbReference type="Gene3D" id="1.20.120.520">
    <property type="entry name" value="nmb1532 protein domain like"/>
    <property type="match status" value="1"/>
</dbReference>
<dbReference type="CDD" id="cd12108">
    <property type="entry name" value="Hr-like"/>
    <property type="match status" value="1"/>
</dbReference>
<sequence>MRRLTRGLCSEMAIAHNMFIRGINALHAQALAIEKEKVPAFTFFCKCLLEMIHLHHASEEELLFPFYESKLGVGMMEGNVQQHDMFAAGLEDLEAYIKEVRAGRVKYSGELVVKKLDSFTDALVEHLNLVCILHSALQEFWIKDSELILAMQEIPTLEASKLRGAITKKELKDLDAALGKRILKEVSLTTVLPLGLVLHDKSTAPQYVPEVIFDY</sequence>
<evidence type="ECO:0000313" key="2">
    <source>
        <dbReference type="EMBL" id="KAG5653682.1"/>
    </source>
</evidence>
<evidence type="ECO:0000259" key="1">
    <source>
        <dbReference type="Pfam" id="PF01814"/>
    </source>
</evidence>
<gene>
    <name evidence="2" type="ORF">H0H81_011434</name>
</gene>
<dbReference type="PANTHER" id="PTHR38048">
    <property type="entry name" value="EXPRESSED PROTEIN"/>
    <property type="match status" value="1"/>
</dbReference>
<proteinExistence type="predicted"/>
<dbReference type="PANTHER" id="PTHR38048:SF2">
    <property type="entry name" value="HEMERYTHRIN-LIKE DOMAIN-CONTAINING PROTEIN"/>
    <property type="match status" value="1"/>
</dbReference>
<dbReference type="InterPro" id="IPR012312">
    <property type="entry name" value="Hemerythrin-like"/>
</dbReference>
<name>A0A9P7GVI7_9AGAR</name>
<dbReference type="Pfam" id="PF01814">
    <property type="entry name" value="Hemerythrin"/>
    <property type="match status" value="1"/>
</dbReference>
<protein>
    <recommendedName>
        <fullName evidence="1">Hemerythrin-like domain-containing protein</fullName>
    </recommendedName>
</protein>